<reference evidence="2 3" key="1">
    <citation type="submission" date="2019-06" db="EMBL/GenBank/DDBJ databases">
        <authorList>
            <person name="Broberg M."/>
        </authorList>
    </citation>
    <scope>NUCLEOTIDE SEQUENCE [LARGE SCALE GENOMIC DNA]</scope>
</reference>
<comment type="caution">
    <text evidence="2">The sequence shown here is derived from an EMBL/GenBank/DDBJ whole genome shotgun (WGS) entry which is preliminary data.</text>
</comment>
<evidence type="ECO:0000313" key="2">
    <source>
        <dbReference type="EMBL" id="VUC37152.1"/>
    </source>
</evidence>
<dbReference type="Proteomes" id="UP000766486">
    <property type="component" value="Unassembled WGS sequence"/>
</dbReference>
<evidence type="ECO:0000313" key="3">
    <source>
        <dbReference type="Proteomes" id="UP000766486"/>
    </source>
</evidence>
<proteinExistence type="predicted"/>
<dbReference type="EMBL" id="CABFNS010000936">
    <property type="protein sequence ID" value="VUC37152.1"/>
    <property type="molecule type" value="Genomic_DNA"/>
</dbReference>
<keyword evidence="3" id="KW-1185">Reference proteome</keyword>
<sequence>METEKVIIDEYIFDPNGDTLYILKNPDKPITIDLSGGKKRSLPSSDPPKSASKRVRTSSGEYVQPASDSFVYGPPDEVHCKVSGSHLALASPVFRTMISGSWSESSIMVANGTQEGSLRQLTSSEWDSEAICIMFHIMHNRYKSVPRGVGLKLLTSIATVADYYKCHEIFDIFLDEWISVLKRENSVPSRTVFGEDVVRWLSIAWVFARTDIFDLVSETIVRHSTGPILVPDLPVAPALGMLEDKRQELVSKLLVYVARIQKALCLNQTQCTMPECSTMLLGTLVTAMQPFEHLKDEEKRPKDGYSLAKIMEALTKHRKPYWAAIRHNHAGRPEPAVHSCSLNEFLQRPLRKIETELKQQVYNNITKALGTSAPGPIHRWLDPALTDPIRRVEERPKAALPPA</sequence>
<name>A0ABY6V3W3_BIOOC</name>
<feature type="region of interest" description="Disordered" evidence="1">
    <location>
        <begin position="34"/>
        <end position="60"/>
    </location>
</feature>
<dbReference type="Gene3D" id="3.30.710.10">
    <property type="entry name" value="Potassium Channel Kv1.1, Chain A"/>
    <property type="match status" value="1"/>
</dbReference>
<dbReference type="InterPro" id="IPR011333">
    <property type="entry name" value="SKP1/BTB/POZ_sf"/>
</dbReference>
<protein>
    <recommendedName>
        <fullName evidence="4">BTB domain-containing protein</fullName>
    </recommendedName>
</protein>
<evidence type="ECO:0000256" key="1">
    <source>
        <dbReference type="SAM" id="MobiDB-lite"/>
    </source>
</evidence>
<evidence type="ECO:0008006" key="4">
    <source>
        <dbReference type="Google" id="ProtNLM"/>
    </source>
</evidence>
<gene>
    <name evidence="2" type="ORF">CLO192961_LOCUS462918</name>
</gene>
<organism evidence="2 3">
    <name type="scientific">Bionectria ochroleuca</name>
    <name type="common">Gliocladium roseum</name>
    <dbReference type="NCBI Taxonomy" id="29856"/>
    <lineage>
        <taxon>Eukaryota</taxon>
        <taxon>Fungi</taxon>
        <taxon>Dikarya</taxon>
        <taxon>Ascomycota</taxon>
        <taxon>Pezizomycotina</taxon>
        <taxon>Sordariomycetes</taxon>
        <taxon>Hypocreomycetidae</taxon>
        <taxon>Hypocreales</taxon>
        <taxon>Bionectriaceae</taxon>
        <taxon>Clonostachys</taxon>
    </lineage>
</organism>
<accession>A0ABY6V3W3</accession>